<keyword evidence="2 3" id="KW-0040">ANK repeat</keyword>
<dbReference type="Pfam" id="PF12796">
    <property type="entry name" value="Ank_2"/>
    <property type="match status" value="1"/>
</dbReference>
<name>A0A6U5HXI2_9EUKA</name>
<dbReference type="InterPro" id="IPR036770">
    <property type="entry name" value="Ankyrin_rpt-contain_sf"/>
</dbReference>
<dbReference type="AlphaFoldDB" id="A0A6U5HXI2"/>
<dbReference type="Pfam" id="PF00023">
    <property type="entry name" value="Ank"/>
    <property type="match status" value="1"/>
</dbReference>
<organism evidence="5">
    <name type="scientific">Calcidiscus leptoporus</name>
    <dbReference type="NCBI Taxonomy" id="127549"/>
    <lineage>
        <taxon>Eukaryota</taxon>
        <taxon>Haptista</taxon>
        <taxon>Haptophyta</taxon>
        <taxon>Prymnesiophyceae</taxon>
        <taxon>Coccolithales</taxon>
        <taxon>Calcidiscaceae</taxon>
        <taxon>Calcidiscus</taxon>
    </lineage>
</organism>
<keyword evidence="1" id="KW-0677">Repeat</keyword>
<proteinExistence type="predicted"/>
<accession>A0A6U5HXI2</accession>
<dbReference type="InterPro" id="IPR002110">
    <property type="entry name" value="Ankyrin_rpt"/>
</dbReference>
<gene>
    <name evidence="4" type="ORF">CLEP1334_LOCUS14337</name>
    <name evidence="5" type="ORF">CLEP1334_LOCUS14338</name>
</gene>
<dbReference type="PROSITE" id="PS50088">
    <property type="entry name" value="ANK_REPEAT"/>
    <property type="match status" value="1"/>
</dbReference>
<evidence type="ECO:0000256" key="1">
    <source>
        <dbReference type="ARBA" id="ARBA00022737"/>
    </source>
</evidence>
<evidence type="ECO:0000313" key="5">
    <source>
        <dbReference type="EMBL" id="CAD8539055.1"/>
    </source>
</evidence>
<feature type="repeat" description="ANK" evidence="3">
    <location>
        <begin position="79"/>
        <end position="111"/>
    </location>
</feature>
<dbReference type="SMART" id="SM00248">
    <property type="entry name" value="ANK"/>
    <property type="match status" value="4"/>
</dbReference>
<evidence type="ECO:0000256" key="3">
    <source>
        <dbReference type="PROSITE-ProRule" id="PRU00023"/>
    </source>
</evidence>
<dbReference type="EMBL" id="HBER01028562">
    <property type="protein sequence ID" value="CAD8539055.1"/>
    <property type="molecule type" value="Transcribed_RNA"/>
</dbReference>
<protein>
    <submittedName>
        <fullName evidence="5">Uncharacterized protein</fullName>
    </submittedName>
</protein>
<dbReference type="PANTHER" id="PTHR24171">
    <property type="entry name" value="ANKYRIN REPEAT DOMAIN-CONTAINING PROTEIN 39-RELATED"/>
    <property type="match status" value="1"/>
</dbReference>
<evidence type="ECO:0000256" key="2">
    <source>
        <dbReference type="ARBA" id="ARBA00023043"/>
    </source>
</evidence>
<evidence type="ECO:0000313" key="4">
    <source>
        <dbReference type="EMBL" id="CAD8539054.1"/>
    </source>
</evidence>
<dbReference type="Gene3D" id="1.25.40.20">
    <property type="entry name" value="Ankyrin repeat-containing domain"/>
    <property type="match status" value="1"/>
</dbReference>
<reference evidence="5" key="1">
    <citation type="submission" date="2021-01" db="EMBL/GenBank/DDBJ databases">
        <authorList>
            <person name="Corre E."/>
            <person name="Pelletier E."/>
            <person name="Niang G."/>
            <person name="Scheremetjew M."/>
            <person name="Finn R."/>
            <person name="Kale V."/>
            <person name="Holt S."/>
            <person name="Cochrane G."/>
            <person name="Meng A."/>
            <person name="Brown T."/>
            <person name="Cohen L."/>
        </authorList>
    </citation>
    <scope>NUCLEOTIDE SEQUENCE</scope>
    <source>
        <strain evidence="5">RCC1130</strain>
    </source>
</reference>
<sequence length="157" mass="17357">MALNVGLVKGRRTVLHTAIEKKDLKEVERLLARGEDIELSGGMYGETPLMYAVYKNGGWPAGVRLLLEKKADVNATLGMERTPLMIAGEFNRQEIAQNLIEAGADATLKYIDGRDAAAWALKYNHKEIASTLEAEVVRQTGLLRSQHEGQKPLMDHS</sequence>
<dbReference type="EMBL" id="HBER01028561">
    <property type="protein sequence ID" value="CAD8539054.1"/>
    <property type="molecule type" value="Transcribed_RNA"/>
</dbReference>
<dbReference type="SUPFAM" id="SSF48403">
    <property type="entry name" value="Ankyrin repeat"/>
    <property type="match status" value="1"/>
</dbReference>